<proteinExistence type="predicted"/>
<reference evidence="1" key="1">
    <citation type="submission" date="2018-02" db="EMBL/GenBank/DDBJ databases">
        <title>Rhizophora mucronata_Transcriptome.</title>
        <authorList>
            <person name="Meera S.P."/>
            <person name="Sreeshan A."/>
            <person name="Augustine A."/>
        </authorList>
    </citation>
    <scope>NUCLEOTIDE SEQUENCE</scope>
    <source>
        <tissue evidence="1">Leaf</tissue>
    </source>
</reference>
<name>A0A2P2LP53_RHIMU</name>
<organism evidence="1">
    <name type="scientific">Rhizophora mucronata</name>
    <name type="common">Asiatic mangrove</name>
    <dbReference type="NCBI Taxonomy" id="61149"/>
    <lineage>
        <taxon>Eukaryota</taxon>
        <taxon>Viridiplantae</taxon>
        <taxon>Streptophyta</taxon>
        <taxon>Embryophyta</taxon>
        <taxon>Tracheophyta</taxon>
        <taxon>Spermatophyta</taxon>
        <taxon>Magnoliopsida</taxon>
        <taxon>eudicotyledons</taxon>
        <taxon>Gunneridae</taxon>
        <taxon>Pentapetalae</taxon>
        <taxon>rosids</taxon>
        <taxon>fabids</taxon>
        <taxon>Malpighiales</taxon>
        <taxon>Rhizophoraceae</taxon>
        <taxon>Rhizophora</taxon>
    </lineage>
</organism>
<accession>A0A2P2LP53</accession>
<sequence>MVVSFTSLNKCSTPVERQQSSNHQVNICIFFKMQSGKKQEIEKVDRICVFHLMASTYQFPQLHEQLFLKAHEQIPSGSFEWHSL</sequence>
<dbReference type="EMBL" id="GGEC01039236">
    <property type="protein sequence ID" value="MBX19720.1"/>
    <property type="molecule type" value="Transcribed_RNA"/>
</dbReference>
<evidence type="ECO:0000313" key="1">
    <source>
        <dbReference type="EMBL" id="MBX19720.1"/>
    </source>
</evidence>
<protein>
    <submittedName>
        <fullName evidence="1">Uncharacterized protein</fullName>
    </submittedName>
</protein>
<dbReference type="AlphaFoldDB" id="A0A2P2LP53"/>